<sequence length="123" mass="13400">AELPDRALSGLVPPLLGPSPVSPCSRQLELTAPGQVQLRTWGSLGGSRCSELRLLDAELPPAQVLKASSLELLTQCLSLSLCGQNLEIFTFLINFSRRILFICLLIRKSTGLAPYLLPPTFRK</sequence>
<dbReference type="Proteomes" id="UP000694405">
    <property type="component" value="Chromosome 2"/>
</dbReference>
<evidence type="ECO:0000313" key="2">
    <source>
        <dbReference type="Proteomes" id="UP000694405"/>
    </source>
</evidence>
<name>A0A8V5GCG7_MELUD</name>
<reference evidence="1" key="1">
    <citation type="submission" date="2020-03" db="EMBL/GenBank/DDBJ databases">
        <title>Melopsittacus undulatus (budgerigar) genome, bMelUnd1, maternal haplotype with Z.</title>
        <authorList>
            <person name="Gedman G."/>
            <person name="Mountcastle J."/>
            <person name="Haase B."/>
            <person name="Formenti G."/>
            <person name="Wright T."/>
            <person name="Apodaca J."/>
            <person name="Pelan S."/>
            <person name="Chow W."/>
            <person name="Rhie A."/>
            <person name="Howe K."/>
            <person name="Fedrigo O."/>
            <person name="Jarvis E.D."/>
        </authorList>
    </citation>
    <scope>NUCLEOTIDE SEQUENCE [LARGE SCALE GENOMIC DNA]</scope>
</reference>
<keyword evidence="2" id="KW-1185">Reference proteome</keyword>
<protein>
    <submittedName>
        <fullName evidence="1">Uncharacterized protein</fullName>
    </submittedName>
</protein>
<accession>A0A8V5GCG7</accession>
<evidence type="ECO:0000313" key="1">
    <source>
        <dbReference type="Ensembl" id="ENSMUNP00000028099.1"/>
    </source>
</evidence>
<proteinExistence type="predicted"/>
<organism evidence="1 2">
    <name type="scientific">Melopsittacus undulatus</name>
    <name type="common">Budgerigar</name>
    <name type="synonym">Psittacus undulatus</name>
    <dbReference type="NCBI Taxonomy" id="13146"/>
    <lineage>
        <taxon>Eukaryota</taxon>
        <taxon>Metazoa</taxon>
        <taxon>Chordata</taxon>
        <taxon>Craniata</taxon>
        <taxon>Vertebrata</taxon>
        <taxon>Euteleostomi</taxon>
        <taxon>Archelosauria</taxon>
        <taxon>Archosauria</taxon>
        <taxon>Dinosauria</taxon>
        <taxon>Saurischia</taxon>
        <taxon>Theropoda</taxon>
        <taxon>Coelurosauria</taxon>
        <taxon>Aves</taxon>
        <taxon>Neognathae</taxon>
        <taxon>Neoaves</taxon>
        <taxon>Telluraves</taxon>
        <taxon>Australaves</taxon>
        <taxon>Psittaciformes</taxon>
        <taxon>Psittaculidae</taxon>
        <taxon>Melopsittacus</taxon>
    </lineage>
</organism>
<dbReference type="Ensembl" id="ENSMUNT00000030325.1">
    <property type="protein sequence ID" value="ENSMUNP00000028099.1"/>
    <property type="gene ID" value="ENSMUNG00000019659.1"/>
</dbReference>
<dbReference type="AlphaFoldDB" id="A0A8V5GCG7"/>
<reference evidence="1" key="3">
    <citation type="submission" date="2025-09" db="UniProtKB">
        <authorList>
            <consortium name="Ensembl"/>
        </authorList>
    </citation>
    <scope>IDENTIFICATION</scope>
</reference>
<reference evidence="1" key="2">
    <citation type="submission" date="2025-08" db="UniProtKB">
        <authorList>
            <consortium name="Ensembl"/>
        </authorList>
    </citation>
    <scope>IDENTIFICATION</scope>
</reference>